<name>A0AAN5D493_9BILA</name>
<gene>
    <name evidence="2" type="ORF">PMAYCL1PPCAC_26000</name>
</gene>
<evidence type="ECO:0000313" key="3">
    <source>
        <dbReference type="Proteomes" id="UP001328107"/>
    </source>
</evidence>
<feature type="non-terminal residue" evidence="2">
    <location>
        <position position="86"/>
    </location>
</feature>
<evidence type="ECO:0000259" key="1">
    <source>
        <dbReference type="Pfam" id="PF00651"/>
    </source>
</evidence>
<dbReference type="EMBL" id="BTRK01000005">
    <property type="protein sequence ID" value="GMR55805.1"/>
    <property type="molecule type" value="Genomic_DNA"/>
</dbReference>
<dbReference type="CDD" id="cd18186">
    <property type="entry name" value="BTB_POZ_ZBTB_KLHL-like"/>
    <property type="match status" value="1"/>
</dbReference>
<dbReference type="AlphaFoldDB" id="A0AAN5D493"/>
<dbReference type="InterPro" id="IPR011333">
    <property type="entry name" value="SKP1/BTB/POZ_sf"/>
</dbReference>
<dbReference type="Gene3D" id="3.30.710.10">
    <property type="entry name" value="Potassium Channel Kv1.1, Chain A"/>
    <property type="match status" value="1"/>
</dbReference>
<accession>A0AAN5D493</accession>
<sequence length="86" mass="10097">MFFGESAEKGKDEVEVKDVVYEEFLDLLNIIYPGYSSISAATYPHIMKLTDRFRMKDPLRKCHLFLQKNNDINEDTKLFLSTLFNI</sequence>
<feature type="domain" description="BTB" evidence="1">
    <location>
        <begin position="1"/>
        <end position="69"/>
    </location>
</feature>
<dbReference type="PANTHER" id="PTHR47022:SF1">
    <property type="entry name" value="BTB AND MATH DOMAIN-CONTAINING PROTEIN 36-RELATED"/>
    <property type="match status" value="1"/>
</dbReference>
<dbReference type="InterPro" id="IPR000210">
    <property type="entry name" value="BTB/POZ_dom"/>
</dbReference>
<proteinExistence type="predicted"/>
<dbReference type="Pfam" id="PF00651">
    <property type="entry name" value="BTB"/>
    <property type="match status" value="1"/>
</dbReference>
<dbReference type="Proteomes" id="UP001328107">
    <property type="component" value="Unassembled WGS sequence"/>
</dbReference>
<dbReference type="SUPFAM" id="SSF54695">
    <property type="entry name" value="POZ domain"/>
    <property type="match status" value="1"/>
</dbReference>
<evidence type="ECO:0000313" key="2">
    <source>
        <dbReference type="EMBL" id="GMR55805.1"/>
    </source>
</evidence>
<keyword evidence="3" id="KW-1185">Reference proteome</keyword>
<reference evidence="3" key="1">
    <citation type="submission" date="2022-10" db="EMBL/GenBank/DDBJ databases">
        <title>Genome assembly of Pristionchus species.</title>
        <authorList>
            <person name="Yoshida K."/>
            <person name="Sommer R.J."/>
        </authorList>
    </citation>
    <scope>NUCLEOTIDE SEQUENCE [LARGE SCALE GENOMIC DNA]</scope>
    <source>
        <strain evidence="3">RS5460</strain>
    </source>
</reference>
<dbReference type="PANTHER" id="PTHR47022">
    <property type="entry name" value="BTB AND MATH DOMAIN-CONTAINING PROTEIN 36-RELATED"/>
    <property type="match status" value="1"/>
</dbReference>
<comment type="caution">
    <text evidence="2">The sequence shown here is derived from an EMBL/GenBank/DDBJ whole genome shotgun (WGS) entry which is preliminary data.</text>
</comment>
<protein>
    <recommendedName>
        <fullName evidence="1">BTB domain-containing protein</fullName>
    </recommendedName>
</protein>
<organism evidence="2 3">
    <name type="scientific">Pristionchus mayeri</name>
    <dbReference type="NCBI Taxonomy" id="1317129"/>
    <lineage>
        <taxon>Eukaryota</taxon>
        <taxon>Metazoa</taxon>
        <taxon>Ecdysozoa</taxon>
        <taxon>Nematoda</taxon>
        <taxon>Chromadorea</taxon>
        <taxon>Rhabditida</taxon>
        <taxon>Rhabditina</taxon>
        <taxon>Diplogasteromorpha</taxon>
        <taxon>Diplogasteroidea</taxon>
        <taxon>Neodiplogasteridae</taxon>
        <taxon>Pristionchus</taxon>
    </lineage>
</organism>